<dbReference type="Proteomes" id="UP001324380">
    <property type="component" value="Chromosome"/>
</dbReference>
<accession>A0ABZ0TUK3</accession>
<proteinExistence type="predicted"/>
<protein>
    <recommendedName>
        <fullName evidence="3">YceI family protein</fullName>
    </recommendedName>
</protein>
<gene>
    <name evidence="1" type="ORF">SNE25_08000</name>
</gene>
<sequence>MLLTLCTVCQGQKLKPTLHLTKGGTYNIATGWISESKTKQMISGTVEIKDNTKVPGGITFPMSVVNESVTTDK</sequence>
<evidence type="ECO:0008006" key="3">
    <source>
        <dbReference type="Google" id="ProtNLM"/>
    </source>
</evidence>
<evidence type="ECO:0000313" key="2">
    <source>
        <dbReference type="Proteomes" id="UP001324380"/>
    </source>
</evidence>
<name>A0ABZ0TUK3_9SPHI</name>
<keyword evidence="2" id="KW-1185">Reference proteome</keyword>
<evidence type="ECO:0000313" key="1">
    <source>
        <dbReference type="EMBL" id="WPU95464.1"/>
    </source>
</evidence>
<dbReference type="EMBL" id="CP139558">
    <property type="protein sequence ID" value="WPU95464.1"/>
    <property type="molecule type" value="Genomic_DNA"/>
</dbReference>
<dbReference type="RefSeq" id="WP_321564575.1">
    <property type="nucleotide sequence ID" value="NZ_CP139558.1"/>
</dbReference>
<reference evidence="1 2" key="1">
    <citation type="submission" date="2023-11" db="EMBL/GenBank/DDBJ databases">
        <title>Analysis of the Genomes of Mucilaginibacter gossypii cycad 4 and M. sabulilitoris SNA2: microbes with the potential for plant growth promotion.</title>
        <authorList>
            <person name="Hirsch A.M."/>
            <person name="Humm E."/>
            <person name="Rubbi M."/>
            <person name="Del Vecchio G."/>
            <person name="Ha S.M."/>
            <person name="Pellegrini M."/>
            <person name="Gunsalus R.P."/>
        </authorList>
    </citation>
    <scope>NUCLEOTIDE SEQUENCE [LARGE SCALE GENOMIC DNA]</scope>
    <source>
        <strain evidence="1 2">SNA2</strain>
    </source>
</reference>
<organism evidence="1 2">
    <name type="scientific">Mucilaginibacter sabulilitoris</name>
    <dbReference type="NCBI Taxonomy" id="1173583"/>
    <lineage>
        <taxon>Bacteria</taxon>
        <taxon>Pseudomonadati</taxon>
        <taxon>Bacteroidota</taxon>
        <taxon>Sphingobacteriia</taxon>
        <taxon>Sphingobacteriales</taxon>
        <taxon>Sphingobacteriaceae</taxon>
        <taxon>Mucilaginibacter</taxon>
    </lineage>
</organism>